<evidence type="ECO:0000313" key="2">
    <source>
        <dbReference type="Proteomes" id="UP000481033"/>
    </source>
</evidence>
<accession>A0A6M0RWD6</accession>
<dbReference type="EMBL" id="QXHD01000004">
    <property type="protein sequence ID" value="NEZ60509.1"/>
    <property type="molecule type" value="Genomic_DNA"/>
</dbReference>
<comment type="caution">
    <text evidence="1">The sequence shown here is derived from an EMBL/GenBank/DDBJ whole genome shotgun (WGS) entry which is preliminary data.</text>
</comment>
<organism evidence="1 2">
    <name type="scientific">Adonisia turfae CCMR0081</name>
    <dbReference type="NCBI Taxonomy" id="2292702"/>
    <lineage>
        <taxon>Bacteria</taxon>
        <taxon>Bacillati</taxon>
        <taxon>Cyanobacteriota</taxon>
        <taxon>Adonisia</taxon>
        <taxon>Adonisia turfae</taxon>
    </lineage>
</organism>
<sequence length="131" mass="14823">MSTSNPQPLKSVGLPDIDQILGLAVFDATGLPRDYFITPQHEDTEWIQLVFQSLGLQQLIASTMGLSMFSHAMIRTKVGNIVLICCDRSYIAVLIKRALPQERPQIEEAWVDWIQDFEANVVRTHPNFRAV</sequence>
<keyword evidence="2" id="KW-1185">Reference proteome</keyword>
<dbReference type="RefSeq" id="WP_163661209.1">
    <property type="nucleotide sequence ID" value="NZ_QXHD01000004.1"/>
</dbReference>
<proteinExistence type="predicted"/>
<dbReference type="Proteomes" id="UP000481033">
    <property type="component" value="Unassembled WGS sequence"/>
</dbReference>
<evidence type="ECO:0000313" key="1">
    <source>
        <dbReference type="EMBL" id="NEZ60509.1"/>
    </source>
</evidence>
<name>A0A6M0RWD6_9CYAN</name>
<protein>
    <submittedName>
        <fullName evidence="1">Uncharacterized protein</fullName>
    </submittedName>
</protein>
<reference evidence="1 2" key="1">
    <citation type="journal article" date="2020" name="Microb. Ecol.">
        <title>Ecogenomics of the Marine Benthic Filamentous Cyanobacterium Adonisia.</title>
        <authorList>
            <person name="Walter J.M."/>
            <person name="Coutinho F.H."/>
            <person name="Leomil L."/>
            <person name="Hargreaves P.I."/>
            <person name="Campeao M.E."/>
            <person name="Vieira V.V."/>
            <person name="Silva B.S."/>
            <person name="Fistarol G.O."/>
            <person name="Salomon P.S."/>
            <person name="Sawabe T."/>
            <person name="Mino S."/>
            <person name="Hosokawa M."/>
            <person name="Miyashita H."/>
            <person name="Maruyama F."/>
            <person name="van Verk M.C."/>
            <person name="Dutilh B.E."/>
            <person name="Thompson C.C."/>
            <person name="Thompson F.L."/>
        </authorList>
    </citation>
    <scope>NUCLEOTIDE SEQUENCE [LARGE SCALE GENOMIC DNA]</scope>
    <source>
        <strain evidence="1 2">CCMR0081</strain>
    </source>
</reference>
<dbReference type="AlphaFoldDB" id="A0A6M0RWD6"/>
<gene>
    <name evidence="1" type="ORF">DXZ20_33690</name>
</gene>